<organism evidence="2 3">
    <name type="scientific">Oryza meyeriana var. granulata</name>
    <dbReference type="NCBI Taxonomy" id="110450"/>
    <lineage>
        <taxon>Eukaryota</taxon>
        <taxon>Viridiplantae</taxon>
        <taxon>Streptophyta</taxon>
        <taxon>Embryophyta</taxon>
        <taxon>Tracheophyta</taxon>
        <taxon>Spermatophyta</taxon>
        <taxon>Magnoliopsida</taxon>
        <taxon>Liliopsida</taxon>
        <taxon>Poales</taxon>
        <taxon>Poaceae</taxon>
        <taxon>BOP clade</taxon>
        <taxon>Oryzoideae</taxon>
        <taxon>Oryzeae</taxon>
        <taxon>Oryzinae</taxon>
        <taxon>Oryza</taxon>
        <taxon>Oryza meyeriana</taxon>
    </lineage>
</organism>
<dbReference type="OrthoDB" id="1923159at2759"/>
<dbReference type="GO" id="GO:0016567">
    <property type="term" value="P:protein ubiquitination"/>
    <property type="evidence" value="ECO:0007669"/>
    <property type="project" value="TreeGrafter"/>
</dbReference>
<evidence type="ECO:0000313" key="2">
    <source>
        <dbReference type="EMBL" id="KAF0924861.1"/>
    </source>
</evidence>
<feature type="region of interest" description="Disordered" evidence="1">
    <location>
        <begin position="379"/>
        <end position="405"/>
    </location>
</feature>
<evidence type="ECO:0008006" key="4">
    <source>
        <dbReference type="Google" id="ProtNLM"/>
    </source>
</evidence>
<sequence length="434" mass="46625">MMICLWCWHQIMEMDQKEECGGRCPACRSLYNKDRIMGTSISNQILKELCADKSNLQKEQTKCQKQKPVKVQSRVAEESLDPYSVRVIQRKLVYIVGMPSEFASDKVLRQKNFLGQYGKIENIIIDNVGANQHIPDSGRVATFGVTRYCHIWLSNKVCRKPICSYVHQKAPPEDICTKDDVAVFCARLQHLLGMDTKGLEQRSGNTLPPPGDSISRTTICNGNSKDKTCSNDSGILPNYGNKNPGTLPATTPRDSNIPTLQENHDSAPNNQQGLSASVSQELPPLGPKVHHLNDKLASNGDKPQASVQSANDTLNSKQALAAPARDRGEGDGENGLGAAVGVEAAAAAEGDGEGAESDCSMMDLTAAEEKDASRMTRLTDGSSRMDNTSCSSSTLTARGATSGHPRRCCACARLSAATSTFDTGPCAAAALAHA</sequence>
<proteinExistence type="predicted"/>
<dbReference type="GO" id="GO:0004842">
    <property type="term" value="F:ubiquitin-protein transferase activity"/>
    <property type="evidence" value="ECO:0007669"/>
    <property type="project" value="InterPro"/>
</dbReference>
<dbReference type="EMBL" id="SPHZ02000003">
    <property type="protein sequence ID" value="KAF0924861.1"/>
    <property type="molecule type" value="Genomic_DNA"/>
</dbReference>
<keyword evidence="3" id="KW-1185">Reference proteome</keyword>
<gene>
    <name evidence="2" type="ORF">E2562_014946</name>
</gene>
<dbReference type="PANTHER" id="PTHR12603:SF4">
    <property type="entry name" value="RNA BINDING (RRM_RBD_RNP MOTIFS) FAMILY PROTEIN"/>
    <property type="match status" value="1"/>
</dbReference>
<dbReference type="Proteomes" id="UP000479710">
    <property type="component" value="Unassembled WGS sequence"/>
</dbReference>
<dbReference type="InterPro" id="IPR012677">
    <property type="entry name" value="Nucleotide-bd_a/b_plait_sf"/>
</dbReference>
<accession>A0A6G1EJL2</accession>
<feature type="compositionally biased region" description="Polar residues" evidence="1">
    <location>
        <begin position="214"/>
        <end position="223"/>
    </location>
</feature>
<protein>
    <recommendedName>
        <fullName evidence="4">C3H1-type domain-containing protein</fullName>
    </recommendedName>
</protein>
<feature type="compositionally biased region" description="Polar residues" evidence="1">
    <location>
        <begin position="240"/>
        <end position="280"/>
    </location>
</feature>
<reference evidence="2 3" key="1">
    <citation type="submission" date="2019-11" db="EMBL/GenBank/DDBJ databases">
        <title>Whole genome sequence of Oryza granulata.</title>
        <authorList>
            <person name="Li W."/>
        </authorList>
    </citation>
    <scope>NUCLEOTIDE SEQUENCE [LARGE SCALE GENOMIC DNA]</scope>
    <source>
        <strain evidence="3">cv. Menghai</strain>
        <tissue evidence="2">Leaf</tissue>
    </source>
</reference>
<dbReference type="Gene3D" id="3.30.70.330">
    <property type="match status" value="1"/>
</dbReference>
<dbReference type="GO" id="GO:0030014">
    <property type="term" value="C:CCR4-NOT complex"/>
    <property type="evidence" value="ECO:0007669"/>
    <property type="project" value="InterPro"/>
</dbReference>
<name>A0A6G1EJL2_9ORYZ</name>
<dbReference type="InterPro" id="IPR013083">
    <property type="entry name" value="Znf_RING/FYVE/PHD"/>
</dbReference>
<feature type="region of interest" description="Disordered" evidence="1">
    <location>
        <begin position="199"/>
        <end position="313"/>
    </location>
</feature>
<comment type="caution">
    <text evidence="2">The sequence shown here is derived from an EMBL/GenBank/DDBJ whole genome shotgun (WGS) entry which is preliminary data.</text>
</comment>
<evidence type="ECO:0000313" key="3">
    <source>
        <dbReference type="Proteomes" id="UP000479710"/>
    </source>
</evidence>
<feature type="compositionally biased region" description="Polar residues" evidence="1">
    <location>
        <begin position="379"/>
        <end position="396"/>
    </location>
</feature>
<dbReference type="InterPro" id="IPR039780">
    <property type="entry name" value="Mot2"/>
</dbReference>
<evidence type="ECO:0000256" key="1">
    <source>
        <dbReference type="SAM" id="MobiDB-lite"/>
    </source>
</evidence>
<dbReference type="Gene3D" id="3.30.40.10">
    <property type="entry name" value="Zinc/RING finger domain, C3HC4 (zinc finger)"/>
    <property type="match status" value="1"/>
</dbReference>
<feature type="non-terminal residue" evidence="2">
    <location>
        <position position="434"/>
    </location>
</feature>
<dbReference type="AlphaFoldDB" id="A0A6G1EJL2"/>
<dbReference type="PANTHER" id="PTHR12603">
    <property type="entry name" value="CCR4-NOT TRANSCRIPTION COMPLEX RELATED"/>
    <property type="match status" value="1"/>
</dbReference>